<reference evidence="1 2" key="2">
    <citation type="journal article" date="2012" name="PLoS Pathog.">
        <title>Diverse lifestyles and strategies of plant pathogenesis encoded in the genomes of eighteen Dothideomycetes fungi.</title>
        <authorList>
            <person name="Ohm R.A."/>
            <person name="Feau N."/>
            <person name="Henrissat B."/>
            <person name="Schoch C.L."/>
            <person name="Horwitz B.A."/>
            <person name="Barry K.W."/>
            <person name="Condon B.J."/>
            <person name="Copeland A.C."/>
            <person name="Dhillon B."/>
            <person name="Glaser F."/>
            <person name="Hesse C.N."/>
            <person name="Kosti I."/>
            <person name="LaButti K."/>
            <person name="Lindquist E.A."/>
            <person name="Lucas S."/>
            <person name="Salamov A.A."/>
            <person name="Bradshaw R.E."/>
            <person name="Ciuffetti L."/>
            <person name="Hamelin R.C."/>
            <person name="Kema G.H.J."/>
            <person name="Lawrence C."/>
            <person name="Scott J.A."/>
            <person name="Spatafora J.W."/>
            <person name="Turgeon B.G."/>
            <person name="de Wit P.J.G.M."/>
            <person name="Zhong S."/>
            <person name="Goodwin S.B."/>
            <person name="Grigoriev I.V."/>
        </authorList>
    </citation>
    <scope>NUCLEOTIDE SEQUENCE [LARGE SCALE GENOMIC DNA]</scope>
    <source>
        <strain evidence="2">NZE10 / CBS 128990</strain>
    </source>
</reference>
<protein>
    <submittedName>
        <fullName evidence="1">Uncharacterized protein</fullName>
    </submittedName>
</protein>
<gene>
    <name evidence="1" type="ORF">DOTSEDRAFT_38020</name>
</gene>
<reference evidence="2" key="1">
    <citation type="journal article" date="2012" name="PLoS Genet.">
        <title>The genomes of the fungal plant pathogens Cladosporium fulvum and Dothistroma septosporum reveal adaptation to different hosts and lifestyles but also signatures of common ancestry.</title>
        <authorList>
            <person name="de Wit P.J.G.M."/>
            <person name="van der Burgt A."/>
            <person name="Oekmen B."/>
            <person name="Stergiopoulos I."/>
            <person name="Abd-Elsalam K.A."/>
            <person name="Aerts A.L."/>
            <person name="Bahkali A.H."/>
            <person name="Beenen H.G."/>
            <person name="Chettri P."/>
            <person name="Cox M.P."/>
            <person name="Datema E."/>
            <person name="de Vries R.P."/>
            <person name="Dhillon B."/>
            <person name="Ganley A.R."/>
            <person name="Griffiths S.A."/>
            <person name="Guo Y."/>
            <person name="Hamelin R.C."/>
            <person name="Henrissat B."/>
            <person name="Kabir M.S."/>
            <person name="Jashni M.K."/>
            <person name="Kema G."/>
            <person name="Klaubauf S."/>
            <person name="Lapidus A."/>
            <person name="Levasseur A."/>
            <person name="Lindquist E."/>
            <person name="Mehrabi R."/>
            <person name="Ohm R.A."/>
            <person name="Owen T.J."/>
            <person name="Salamov A."/>
            <person name="Schwelm A."/>
            <person name="Schijlen E."/>
            <person name="Sun H."/>
            <person name="van den Burg H.A."/>
            <person name="van Ham R.C.H.J."/>
            <person name="Zhang S."/>
            <person name="Goodwin S.B."/>
            <person name="Grigoriev I.V."/>
            <person name="Collemare J."/>
            <person name="Bradshaw R.E."/>
        </authorList>
    </citation>
    <scope>NUCLEOTIDE SEQUENCE [LARGE SCALE GENOMIC DNA]</scope>
    <source>
        <strain evidence="2">NZE10 / CBS 128990</strain>
    </source>
</reference>
<evidence type="ECO:0000313" key="2">
    <source>
        <dbReference type="Proteomes" id="UP000016933"/>
    </source>
</evidence>
<keyword evidence="2" id="KW-1185">Reference proteome</keyword>
<dbReference type="OrthoDB" id="269804at2759"/>
<dbReference type="EMBL" id="KB446544">
    <property type="protein sequence ID" value="EME40001.1"/>
    <property type="molecule type" value="Genomic_DNA"/>
</dbReference>
<accession>N1PFB8</accession>
<dbReference type="AlphaFoldDB" id="N1PFB8"/>
<sequence>MAQGVDTLSAGAGAGRFWAGWDGALDVNETTLQTLQTRVGALAAGNRRLWAVGGGDFSSHKVAELRAASEALSGSIVVDGCRVPSTPKELKRQPGYIYGCWNGCSFRSGASLLLVLWVVVGDPG</sequence>
<evidence type="ECO:0000313" key="1">
    <source>
        <dbReference type="EMBL" id="EME40001.1"/>
    </source>
</evidence>
<dbReference type="Proteomes" id="UP000016933">
    <property type="component" value="Unassembled WGS sequence"/>
</dbReference>
<organism evidence="1 2">
    <name type="scientific">Dothistroma septosporum (strain NZE10 / CBS 128990)</name>
    <name type="common">Red band needle blight fungus</name>
    <name type="synonym">Mycosphaerella pini</name>
    <dbReference type="NCBI Taxonomy" id="675120"/>
    <lineage>
        <taxon>Eukaryota</taxon>
        <taxon>Fungi</taxon>
        <taxon>Dikarya</taxon>
        <taxon>Ascomycota</taxon>
        <taxon>Pezizomycotina</taxon>
        <taxon>Dothideomycetes</taxon>
        <taxon>Dothideomycetidae</taxon>
        <taxon>Mycosphaerellales</taxon>
        <taxon>Mycosphaerellaceae</taxon>
        <taxon>Dothistroma</taxon>
    </lineage>
</organism>
<dbReference type="HOGENOM" id="CLU_2003854_0_0_1"/>
<proteinExistence type="predicted"/>
<name>N1PFB8_DOTSN</name>